<protein>
    <recommendedName>
        <fullName evidence="5">NlpC/P60 domain-containing protein</fullName>
    </recommendedName>
</protein>
<evidence type="ECO:0000256" key="3">
    <source>
        <dbReference type="ARBA" id="ARBA00022801"/>
    </source>
</evidence>
<evidence type="ECO:0000313" key="6">
    <source>
        <dbReference type="EMBL" id="PJE77003.1"/>
    </source>
</evidence>
<dbReference type="InterPro" id="IPR038765">
    <property type="entry name" value="Papain-like_cys_pep_sf"/>
</dbReference>
<dbReference type="Pfam" id="PF00877">
    <property type="entry name" value="NLPC_P60"/>
    <property type="match status" value="1"/>
</dbReference>
<dbReference type="EMBL" id="PFEU01000007">
    <property type="protein sequence ID" value="PJE77003.1"/>
    <property type="molecule type" value="Genomic_DNA"/>
</dbReference>
<keyword evidence="3" id="KW-0378">Hydrolase</keyword>
<dbReference type="PROSITE" id="PS51935">
    <property type="entry name" value="NLPC_P60"/>
    <property type="match status" value="1"/>
</dbReference>
<feature type="domain" description="NlpC/P60" evidence="5">
    <location>
        <begin position="1"/>
        <end position="134"/>
    </location>
</feature>
<keyword evidence="2" id="KW-0645">Protease</keyword>
<evidence type="ECO:0000256" key="1">
    <source>
        <dbReference type="ARBA" id="ARBA00007074"/>
    </source>
</evidence>
<proteinExistence type="inferred from homology"/>
<evidence type="ECO:0000259" key="5">
    <source>
        <dbReference type="PROSITE" id="PS51935"/>
    </source>
</evidence>
<comment type="caution">
    <text evidence="6">The sequence shown here is derived from an EMBL/GenBank/DDBJ whole genome shotgun (WGS) entry which is preliminary data.</text>
</comment>
<evidence type="ECO:0000256" key="2">
    <source>
        <dbReference type="ARBA" id="ARBA00022670"/>
    </source>
</evidence>
<evidence type="ECO:0000256" key="4">
    <source>
        <dbReference type="ARBA" id="ARBA00022807"/>
    </source>
</evidence>
<dbReference type="PANTHER" id="PTHR47053:SF1">
    <property type="entry name" value="MUREIN DD-ENDOPEPTIDASE MEPH-RELATED"/>
    <property type="match status" value="1"/>
</dbReference>
<dbReference type="GO" id="GO:0008234">
    <property type="term" value="F:cysteine-type peptidase activity"/>
    <property type="evidence" value="ECO:0007669"/>
    <property type="project" value="UniProtKB-KW"/>
</dbReference>
<dbReference type="InterPro" id="IPR000064">
    <property type="entry name" value="NLP_P60_dom"/>
</dbReference>
<dbReference type="PANTHER" id="PTHR47053">
    <property type="entry name" value="MUREIN DD-ENDOPEPTIDASE MEPH-RELATED"/>
    <property type="match status" value="1"/>
</dbReference>
<organism evidence="6 7">
    <name type="scientific">Candidatus Uhrbacteria bacterium CG10_big_fil_rev_8_21_14_0_10_48_16</name>
    <dbReference type="NCBI Taxonomy" id="1975038"/>
    <lineage>
        <taxon>Bacteria</taxon>
        <taxon>Candidatus Uhriibacteriota</taxon>
    </lineage>
</organism>
<accession>A0A2M8LHT6</accession>
<dbReference type="GO" id="GO:0006508">
    <property type="term" value="P:proteolysis"/>
    <property type="evidence" value="ECO:0007669"/>
    <property type="project" value="UniProtKB-KW"/>
</dbReference>
<name>A0A2M8LHT6_9BACT</name>
<keyword evidence="4" id="KW-0788">Thiol protease</keyword>
<dbReference type="SUPFAM" id="SSF54001">
    <property type="entry name" value="Cysteine proteinases"/>
    <property type="match status" value="1"/>
</dbReference>
<dbReference type="InterPro" id="IPR051202">
    <property type="entry name" value="Peptidase_C40"/>
</dbReference>
<dbReference type="AlphaFoldDB" id="A0A2M8LHT6"/>
<sequence length="134" mass="15064">MERIVALARSRIGHSRYQLGSDPTLAPEIVDCSSFTQWAFEQIGVEIPRLSAEQALVATRVTRGNTRPGDLIFMEGRCYRHVPNLPPDHVGHVGIVAEDLTHFIHATHRPNGVHVGLISLIPPWRLRFFGRIEI</sequence>
<evidence type="ECO:0000313" key="7">
    <source>
        <dbReference type="Proteomes" id="UP000231436"/>
    </source>
</evidence>
<gene>
    <name evidence="6" type="ORF">COV05_01110</name>
</gene>
<dbReference type="Gene3D" id="3.90.1720.10">
    <property type="entry name" value="endopeptidase domain like (from Nostoc punctiforme)"/>
    <property type="match status" value="1"/>
</dbReference>
<reference evidence="7" key="1">
    <citation type="submission" date="2017-09" db="EMBL/GenBank/DDBJ databases">
        <title>Depth-based differentiation of microbial function through sediment-hosted aquifers and enrichment of novel symbionts in the deep terrestrial subsurface.</title>
        <authorList>
            <person name="Probst A.J."/>
            <person name="Ladd B."/>
            <person name="Jarett J.K."/>
            <person name="Geller-Mcgrath D.E."/>
            <person name="Sieber C.M.K."/>
            <person name="Emerson J.B."/>
            <person name="Anantharaman K."/>
            <person name="Thomas B.C."/>
            <person name="Malmstrom R."/>
            <person name="Stieglmeier M."/>
            <person name="Klingl A."/>
            <person name="Woyke T."/>
            <person name="Ryan C.M."/>
            <person name="Banfield J.F."/>
        </authorList>
    </citation>
    <scope>NUCLEOTIDE SEQUENCE [LARGE SCALE GENOMIC DNA]</scope>
</reference>
<comment type="similarity">
    <text evidence="1">Belongs to the peptidase C40 family.</text>
</comment>
<dbReference type="Proteomes" id="UP000231436">
    <property type="component" value="Unassembled WGS sequence"/>
</dbReference>